<proteinExistence type="predicted"/>
<evidence type="ECO:0000313" key="1">
    <source>
        <dbReference type="EMBL" id="WJE88455.1"/>
    </source>
</evidence>
<dbReference type="EMBL" id="OQ790079">
    <property type="protein sequence ID" value="WJE88455.1"/>
    <property type="molecule type" value="Genomic_DNA"/>
</dbReference>
<organism evidence="1">
    <name type="scientific">Klebsiella phage Kpn02</name>
    <dbReference type="NCBI Taxonomy" id="3044023"/>
    <lineage>
        <taxon>Viruses</taxon>
        <taxon>Duplodnaviria</taxon>
        <taxon>Heunggongvirae</taxon>
        <taxon>Uroviricota</taxon>
        <taxon>Caudoviricetes</taxon>
        <taxon>Demerecviridae</taxon>
        <taxon>Sugarlandvirus</taxon>
    </lineage>
</organism>
<sequence length="32" mass="3631">MCLTPANNGMLPHMLDFRCIRHAAQAMLWCAN</sequence>
<protein>
    <submittedName>
        <fullName evidence="1">Uncharacterized protein</fullName>
    </submittedName>
</protein>
<accession>A0AAT9V619</accession>
<reference evidence="1" key="1">
    <citation type="journal article" date="2024" name="Can. J. Microbiol.">
        <title>Biological and genomic characteristics of three novel bacteriophages and a phage-plasmid of Klebsiella pneumoniae.</title>
        <authorList>
            <person name="Uskudar-Guclu A."/>
            <person name="Unlu S."/>
            <person name="Salih-Dogan H."/>
            <person name="Yalcin S."/>
            <person name="Basustaoglu A."/>
        </authorList>
    </citation>
    <scope>NUCLEOTIDE SEQUENCE</scope>
</reference>
<name>A0AAT9V619_9CAUD</name>